<dbReference type="EMBL" id="LAZR01016555">
    <property type="protein sequence ID" value="KKM04012.1"/>
    <property type="molecule type" value="Genomic_DNA"/>
</dbReference>
<organism evidence="1">
    <name type="scientific">marine sediment metagenome</name>
    <dbReference type="NCBI Taxonomy" id="412755"/>
    <lineage>
        <taxon>unclassified sequences</taxon>
        <taxon>metagenomes</taxon>
        <taxon>ecological metagenomes</taxon>
    </lineage>
</organism>
<evidence type="ECO:0008006" key="2">
    <source>
        <dbReference type="Google" id="ProtNLM"/>
    </source>
</evidence>
<name>A0A0F9HLG0_9ZZZZ</name>
<evidence type="ECO:0000313" key="1">
    <source>
        <dbReference type="EMBL" id="KKM04012.1"/>
    </source>
</evidence>
<proteinExistence type="predicted"/>
<accession>A0A0F9HLG0</accession>
<gene>
    <name evidence="1" type="ORF">LCGC14_1768600</name>
</gene>
<sequence length="119" mass="13140">MSFDALLIHICNIGALTQGVGDAYGLPAETFPASYTDQECRIMANAGKEVKVGAEVYISDWTLFLPDDITVDEQDRISNIRLRSDSTVIDAGTYEVIKVIPRSDGVDEHHKELALRKVD</sequence>
<protein>
    <recommendedName>
        <fullName evidence="2">Phage head-tail adaptor</fullName>
    </recommendedName>
</protein>
<dbReference type="AlphaFoldDB" id="A0A0F9HLG0"/>
<comment type="caution">
    <text evidence="1">The sequence shown here is derived from an EMBL/GenBank/DDBJ whole genome shotgun (WGS) entry which is preliminary data.</text>
</comment>
<reference evidence="1" key="1">
    <citation type="journal article" date="2015" name="Nature">
        <title>Complex archaea that bridge the gap between prokaryotes and eukaryotes.</title>
        <authorList>
            <person name="Spang A."/>
            <person name="Saw J.H."/>
            <person name="Jorgensen S.L."/>
            <person name="Zaremba-Niedzwiedzka K."/>
            <person name="Martijn J."/>
            <person name="Lind A.E."/>
            <person name="van Eijk R."/>
            <person name="Schleper C."/>
            <person name="Guy L."/>
            <person name="Ettema T.J."/>
        </authorList>
    </citation>
    <scope>NUCLEOTIDE SEQUENCE</scope>
</reference>